<name>A0AAD2EDV1_9LAMI</name>
<dbReference type="Proteomes" id="UP000834106">
    <property type="component" value="Chromosome 20"/>
</dbReference>
<gene>
    <name evidence="2" type="ORF">FPE_LOCUS31550</name>
</gene>
<dbReference type="SUPFAM" id="SSF58038">
    <property type="entry name" value="SNARE fusion complex"/>
    <property type="match status" value="1"/>
</dbReference>
<evidence type="ECO:0000313" key="2">
    <source>
        <dbReference type="EMBL" id="CAI9784120.1"/>
    </source>
</evidence>
<organism evidence="2 3">
    <name type="scientific">Fraxinus pennsylvanica</name>
    <dbReference type="NCBI Taxonomy" id="56036"/>
    <lineage>
        <taxon>Eukaryota</taxon>
        <taxon>Viridiplantae</taxon>
        <taxon>Streptophyta</taxon>
        <taxon>Embryophyta</taxon>
        <taxon>Tracheophyta</taxon>
        <taxon>Spermatophyta</taxon>
        <taxon>Magnoliopsida</taxon>
        <taxon>eudicotyledons</taxon>
        <taxon>Gunneridae</taxon>
        <taxon>Pentapetalae</taxon>
        <taxon>asterids</taxon>
        <taxon>lamiids</taxon>
        <taxon>Lamiales</taxon>
        <taxon>Oleaceae</taxon>
        <taxon>Oleeae</taxon>
        <taxon>Fraxinus</taxon>
    </lineage>
</organism>
<feature type="region of interest" description="Disordered" evidence="1">
    <location>
        <begin position="21"/>
        <end position="42"/>
    </location>
</feature>
<dbReference type="EMBL" id="OU503055">
    <property type="protein sequence ID" value="CAI9784120.1"/>
    <property type="molecule type" value="Genomic_DNA"/>
</dbReference>
<dbReference type="AlphaFoldDB" id="A0AAD2EDV1"/>
<accession>A0AAD2EDV1</accession>
<keyword evidence="3" id="KW-1185">Reference proteome</keyword>
<protein>
    <submittedName>
        <fullName evidence="2">Uncharacterized protein</fullName>
    </submittedName>
</protein>
<dbReference type="CDD" id="cd15841">
    <property type="entry name" value="SNARE_Qc"/>
    <property type="match status" value="1"/>
</dbReference>
<evidence type="ECO:0000313" key="3">
    <source>
        <dbReference type="Proteomes" id="UP000834106"/>
    </source>
</evidence>
<feature type="compositionally biased region" description="Polar residues" evidence="1">
    <location>
        <begin position="25"/>
        <end position="40"/>
    </location>
</feature>
<proteinExistence type="predicted"/>
<dbReference type="Gene3D" id="1.20.5.110">
    <property type="match status" value="1"/>
</dbReference>
<evidence type="ECO:0000256" key="1">
    <source>
        <dbReference type="SAM" id="MobiDB-lite"/>
    </source>
</evidence>
<sequence length="196" mass="22347">MPLIVEFIQFRHSDKKDEWRIPETRGSSFPATRPEAQQHSSDIRSKITILGTRLDNLQALLSNLPTKQPLTDKEMNRPEDMVANLRSKVDQMASTLNMSSSKNRDNSLGPEIKPADAMSETNYYDNCGSIGLQRQTVKDQDEGLEKSEETVIRTRHIVLAVNEELDLRTRDINLDQHADSTDSRLQGLQKRLGIFR</sequence>
<reference evidence="2" key="1">
    <citation type="submission" date="2023-05" db="EMBL/GenBank/DDBJ databases">
        <authorList>
            <person name="Huff M."/>
        </authorList>
    </citation>
    <scope>NUCLEOTIDE SEQUENCE</scope>
</reference>